<gene>
    <name evidence="1" type="ORF">QE152_g31525</name>
</gene>
<reference evidence="1 2" key="1">
    <citation type="journal article" date="2024" name="BMC Genomics">
        <title>De novo assembly and annotation of Popillia japonica's genome with initial clues to its potential as an invasive pest.</title>
        <authorList>
            <person name="Cucini C."/>
            <person name="Boschi S."/>
            <person name="Funari R."/>
            <person name="Cardaioli E."/>
            <person name="Iannotti N."/>
            <person name="Marturano G."/>
            <person name="Paoli F."/>
            <person name="Bruttini M."/>
            <person name="Carapelli A."/>
            <person name="Frati F."/>
            <person name="Nardi F."/>
        </authorList>
    </citation>
    <scope>NUCLEOTIDE SEQUENCE [LARGE SCALE GENOMIC DNA]</scope>
    <source>
        <strain evidence="1">DMR45628</strain>
    </source>
</reference>
<comment type="caution">
    <text evidence="1">The sequence shown here is derived from an EMBL/GenBank/DDBJ whole genome shotgun (WGS) entry which is preliminary data.</text>
</comment>
<dbReference type="AlphaFoldDB" id="A0AAW1J0Z6"/>
<dbReference type="Proteomes" id="UP001458880">
    <property type="component" value="Unassembled WGS sequence"/>
</dbReference>
<sequence length="124" mass="15196">MKINLRDNIKWIRANEFGYYYYKTSLSDYTPFLHVDLRKKGSKNVDRTRCKQIRLIEKTDGLTIEKLQNLKEQVKFVTEDYRWIYETVTEENMANPKKKRKTYRWIYETVTEENMANPKKKRKT</sequence>
<protein>
    <submittedName>
        <fullName evidence="1">Uncharacterized protein</fullName>
    </submittedName>
</protein>
<name>A0AAW1J0Z6_POPJA</name>
<evidence type="ECO:0000313" key="1">
    <source>
        <dbReference type="EMBL" id="KAK9696521.1"/>
    </source>
</evidence>
<keyword evidence="2" id="KW-1185">Reference proteome</keyword>
<accession>A0AAW1J0Z6</accession>
<organism evidence="1 2">
    <name type="scientific">Popillia japonica</name>
    <name type="common">Japanese beetle</name>
    <dbReference type="NCBI Taxonomy" id="7064"/>
    <lineage>
        <taxon>Eukaryota</taxon>
        <taxon>Metazoa</taxon>
        <taxon>Ecdysozoa</taxon>
        <taxon>Arthropoda</taxon>
        <taxon>Hexapoda</taxon>
        <taxon>Insecta</taxon>
        <taxon>Pterygota</taxon>
        <taxon>Neoptera</taxon>
        <taxon>Endopterygota</taxon>
        <taxon>Coleoptera</taxon>
        <taxon>Polyphaga</taxon>
        <taxon>Scarabaeiformia</taxon>
        <taxon>Scarabaeidae</taxon>
        <taxon>Rutelinae</taxon>
        <taxon>Popillia</taxon>
    </lineage>
</organism>
<dbReference type="EMBL" id="JASPKY010000448">
    <property type="protein sequence ID" value="KAK9696521.1"/>
    <property type="molecule type" value="Genomic_DNA"/>
</dbReference>
<proteinExistence type="predicted"/>
<evidence type="ECO:0000313" key="2">
    <source>
        <dbReference type="Proteomes" id="UP001458880"/>
    </source>
</evidence>